<reference evidence="3" key="1">
    <citation type="journal article" date="2019" name="Int. J. Syst. Evol. Microbiol.">
        <title>The Global Catalogue of Microorganisms (GCM) 10K type strain sequencing project: providing services to taxonomists for standard genome sequencing and annotation.</title>
        <authorList>
            <consortium name="The Broad Institute Genomics Platform"/>
            <consortium name="The Broad Institute Genome Sequencing Center for Infectious Disease"/>
            <person name="Wu L."/>
            <person name="Ma J."/>
        </authorList>
    </citation>
    <scope>NUCLEOTIDE SEQUENCE [LARGE SCALE GENOMIC DNA]</scope>
    <source>
        <strain evidence="3">CCUG 70865</strain>
    </source>
</reference>
<feature type="transmembrane region" description="Helical" evidence="1">
    <location>
        <begin position="21"/>
        <end position="45"/>
    </location>
</feature>
<sequence>MKKAFMFRIRIKYFSAPAFSIIEAVVGMAITAIIMGILFVIFSIVTGRMFDFKNQNQLVNDLNRLTYSVNKDIFEKEKMTTSENEIYFNGYAGEKVTYQFFDNVILRNSETFVDTFQIKVKTMIVDTVKSKSEQLVYQKIKLNIESNEKELDLRFYKRVYPNELLQKIKN</sequence>
<keyword evidence="1" id="KW-0812">Transmembrane</keyword>
<protein>
    <submittedName>
        <fullName evidence="2">Type II secretion system protein J</fullName>
    </submittedName>
</protein>
<keyword evidence="1" id="KW-0472">Membrane</keyword>
<keyword evidence="3" id="KW-1185">Reference proteome</keyword>
<dbReference type="EMBL" id="JBHUDZ010000007">
    <property type="protein sequence ID" value="MFD1602344.1"/>
    <property type="molecule type" value="Genomic_DNA"/>
</dbReference>
<comment type="caution">
    <text evidence="2">The sequence shown here is derived from an EMBL/GenBank/DDBJ whole genome shotgun (WGS) entry which is preliminary data.</text>
</comment>
<organism evidence="2 3">
    <name type="scientific">Flavobacterium artemisiae</name>
    <dbReference type="NCBI Taxonomy" id="2126556"/>
    <lineage>
        <taxon>Bacteria</taxon>
        <taxon>Pseudomonadati</taxon>
        <taxon>Bacteroidota</taxon>
        <taxon>Flavobacteriia</taxon>
        <taxon>Flavobacteriales</taxon>
        <taxon>Flavobacteriaceae</taxon>
        <taxon>Flavobacterium</taxon>
    </lineage>
</organism>
<gene>
    <name evidence="2" type="ORF">ACFSC2_06270</name>
</gene>
<dbReference type="RefSeq" id="WP_379817176.1">
    <property type="nucleotide sequence ID" value="NZ_JBHUDZ010000007.1"/>
</dbReference>
<evidence type="ECO:0000313" key="3">
    <source>
        <dbReference type="Proteomes" id="UP001597138"/>
    </source>
</evidence>
<evidence type="ECO:0000256" key="1">
    <source>
        <dbReference type="SAM" id="Phobius"/>
    </source>
</evidence>
<keyword evidence="1" id="KW-1133">Transmembrane helix</keyword>
<accession>A0ABW4HB11</accession>
<name>A0ABW4HB11_9FLAO</name>
<dbReference type="Proteomes" id="UP001597138">
    <property type="component" value="Unassembled WGS sequence"/>
</dbReference>
<evidence type="ECO:0000313" key="2">
    <source>
        <dbReference type="EMBL" id="MFD1602344.1"/>
    </source>
</evidence>
<proteinExistence type="predicted"/>